<name>A0A1I4MI02_9HYPH</name>
<gene>
    <name evidence="2" type="ORF">SAMN04488125_13910</name>
</gene>
<proteinExistence type="predicted"/>
<dbReference type="EMBL" id="FOSV01000039">
    <property type="protein sequence ID" value="SFM02844.1"/>
    <property type="molecule type" value="Genomic_DNA"/>
</dbReference>
<protein>
    <submittedName>
        <fullName evidence="2">Uncharacterized protein</fullName>
    </submittedName>
</protein>
<evidence type="ECO:0000256" key="1">
    <source>
        <dbReference type="SAM" id="MobiDB-lite"/>
    </source>
</evidence>
<feature type="region of interest" description="Disordered" evidence="1">
    <location>
        <begin position="54"/>
        <end position="75"/>
    </location>
</feature>
<evidence type="ECO:0000313" key="3">
    <source>
        <dbReference type="Proteomes" id="UP000198804"/>
    </source>
</evidence>
<accession>A0A1I4MI02</accession>
<dbReference type="STRING" id="414703.SAMN04488125_13910"/>
<dbReference type="RefSeq" id="WP_091951918.1">
    <property type="nucleotide sequence ID" value="NZ_FOSV01000039.1"/>
</dbReference>
<organism evidence="2 3">
    <name type="scientific">Methylorubrum salsuginis</name>
    <dbReference type="NCBI Taxonomy" id="414703"/>
    <lineage>
        <taxon>Bacteria</taxon>
        <taxon>Pseudomonadati</taxon>
        <taxon>Pseudomonadota</taxon>
        <taxon>Alphaproteobacteria</taxon>
        <taxon>Hyphomicrobiales</taxon>
        <taxon>Methylobacteriaceae</taxon>
        <taxon>Methylorubrum</taxon>
    </lineage>
</organism>
<evidence type="ECO:0000313" key="2">
    <source>
        <dbReference type="EMBL" id="SFM02844.1"/>
    </source>
</evidence>
<sequence length="75" mass="8234">MTFEEALASCRRCQAMWFLPYDDAGMRYDRAWAHVCDLHANGLISDATTDSLQRTLSDELEEAGHAGGASETVPA</sequence>
<reference evidence="3" key="1">
    <citation type="submission" date="2016-10" db="EMBL/GenBank/DDBJ databases">
        <authorList>
            <person name="Varghese N."/>
            <person name="Submissions S."/>
        </authorList>
    </citation>
    <scope>NUCLEOTIDE SEQUENCE [LARGE SCALE GENOMIC DNA]</scope>
    <source>
        <strain evidence="3">CGMCC 1.6474</strain>
    </source>
</reference>
<dbReference type="Proteomes" id="UP000198804">
    <property type="component" value="Unassembled WGS sequence"/>
</dbReference>
<dbReference type="AlphaFoldDB" id="A0A1I4MI02"/>
<keyword evidence="3" id="KW-1185">Reference proteome</keyword>